<accession>A0AA88AYN9</accession>
<dbReference type="EMBL" id="BTGU01000062">
    <property type="protein sequence ID" value="GMN56146.1"/>
    <property type="molecule type" value="Genomic_DNA"/>
</dbReference>
<proteinExistence type="predicted"/>
<reference evidence="1" key="1">
    <citation type="submission" date="2023-07" db="EMBL/GenBank/DDBJ databases">
        <title>draft genome sequence of fig (Ficus carica).</title>
        <authorList>
            <person name="Takahashi T."/>
            <person name="Nishimura K."/>
        </authorList>
    </citation>
    <scope>NUCLEOTIDE SEQUENCE</scope>
</reference>
<organism evidence="1 2">
    <name type="scientific">Ficus carica</name>
    <name type="common">Common fig</name>
    <dbReference type="NCBI Taxonomy" id="3494"/>
    <lineage>
        <taxon>Eukaryota</taxon>
        <taxon>Viridiplantae</taxon>
        <taxon>Streptophyta</taxon>
        <taxon>Embryophyta</taxon>
        <taxon>Tracheophyta</taxon>
        <taxon>Spermatophyta</taxon>
        <taxon>Magnoliopsida</taxon>
        <taxon>eudicotyledons</taxon>
        <taxon>Gunneridae</taxon>
        <taxon>Pentapetalae</taxon>
        <taxon>rosids</taxon>
        <taxon>fabids</taxon>
        <taxon>Rosales</taxon>
        <taxon>Moraceae</taxon>
        <taxon>Ficeae</taxon>
        <taxon>Ficus</taxon>
    </lineage>
</organism>
<name>A0AA88AYN9_FICCA</name>
<dbReference type="Proteomes" id="UP001187192">
    <property type="component" value="Unassembled WGS sequence"/>
</dbReference>
<keyword evidence="2" id="KW-1185">Reference proteome</keyword>
<protein>
    <submittedName>
        <fullName evidence="1">Uncharacterized protein</fullName>
    </submittedName>
</protein>
<evidence type="ECO:0000313" key="1">
    <source>
        <dbReference type="EMBL" id="GMN56146.1"/>
    </source>
</evidence>
<dbReference type="AlphaFoldDB" id="A0AA88AYN9"/>
<gene>
    <name evidence="1" type="ORF">TIFTF001_025267</name>
</gene>
<sequence length="128" mass="14757">MMSAHSFGKGRHSWTFFGNPYLFLIRAKSSSMKMERWFAIRNKDYVLIRCGGLLNRGMVGMERALAPDTITGIVLRMMIIEHSIENHYSIEWGLSVGVKPSPYYAMRRSPRPLDQQTMSNKPWPIDCS</sequence>
<evidence type="ECO:0000313" key="2">
    <source>
        <dbReference type="Proteomes" id="UP001187192"/>
    </source>
</evidence>
<comment type="caution">
    <text evidence="1">The sequence shown here is derived from an EMBL/GenBank/DDBJ whole genome shotgun (WGS) entry which is preliminary data.</text>
</comment>